<evidence type="ECO:0000256" key="4">
    <source>
        <dbReference type="ARBA" id="ARBA00022741"/>
    </source>
</evidence>
<dbReference type="OrthoDB" id="9803139at2"/>
<reference evidence="10 11" key="1">
    <citation type="journal article" date="2017" name="Int. J. Syst. Evol. Microbiol.">
        <title>Desulfovibrio senegalensis sp. nov., a mesophilic sulfate reducer isolated from marine sediment.</title>
        <authorList>
            <person name="Thioye A."/>
            <person name="Gam Z.B.A."/>
            <person name="Mbengue M."/>
            <person name="Cayol J.L."/>
            <person name="Joseph-Bartoli M."/>
            <person name="Toure-Kane C."/>
            <person name="Labat M."/>
        </authorList>
    </citation>
    <scope>NUCLEOTIDE SEQUENCE [LARGE SCALE GENOMIC DNA]</scope>
    <source>
        <strain evidence="10 11">DSM 101509</strain>
    </source>
</reference>
<comment type="caution">
    <text evidence="10">The sequence shown here is derived from an EMBL/GenBank/DDBJ whole genome shotgun (WGS) entry which is preliminary data.</text>
</comment>
<dbReference type="InterPro" id="IPR036390">
    <property type="entry name" value="WH_DNA-bd_sf"/>
</dbReference>
<dbReference type="PANTHER" id="PTHR43721:SF22">
    <property type="entry name" value="ELONGATION FACTOR TU, MITOCHONDRIAL"/>
    <property type="match status" value="1"/>
</dbReference>
<dbReference type="InterPro" id="IPR057335">
    <property type="entry name" value="Beta-barrel_SelB"/>
</dbReference>
<dbReference type="InterPro" id="IPR027417">
    <property type="entry name" value="P-loop_NTPase"/>
</dbReference>
<evidence type="ECO:0000259" key="9">
    <source>
        <dbReference type="PROSITE" id="PS51722"/>
    </source>
</evidence>
<dbReference type="Gene3D" id="3.40.50.300">
    <property type="entry name" value="P-loop containing nucleotide triphosphate hydrolases"/>
    <property type="match status" value="1"/>
</dbReference>
<dbReference type="PROSITE" id="PS51722">
    <property type="entry name" value="G_TR_2"/>
    <property type="match status" value="1"/>
</dbReference>
<dbReference type="Gene3D" id="2.40.30.10">
    <property type="entry name" value="Translation factors"/>
    <property type="match status" value="1"/>
</dbReference>
<dbReference type="PANTHER" id="PTHR43721">
    <property type="entry name" value="ELONGATION FACTOR TU-RELATED"/>
    <property type="match status" value="1"/>
</dbReference>
<comment type="subcellular location">
    <subcellularLocation>
        <location evidence="1">Cytoplasm</location>
    </subcellularLocation>
</comment>
<dbReference type="PROSITE" id="PS00301">
    <property type="entry name" value="G_TR_1"/>
    <property type="match status" value="1"/>
</dbReference>
<dbReference type="InterPro" id="IPR004535">
    <property type="entry name" value="Transl_elong_SelB"/>
</dbReference>
<evidence type="ECO:0000256" key="2">
    <source>
        <dbReference type="ARBA" id="ARBA00015953"/>
    </source>
</evidence>
<evidence type="ECO:0000256" key="5">
    <source>
        <dbReference type="ARBA" id="ARBA00022917"/>
    </source>
</evidence>
<evidence type="ECO:0000256" key="3">
    <source>
        <dbReference type="ARBA" id="ARBA00022490"/>
    </source>
</evidence>
<sequence length="637" mass="69685">MPVVMGTAGHIDHGKTTLVKALTGIDCDRLSEEKKRGITIELGFAFLDFEDGSRLSVVDVPGHEKFVKNMVAGAAGIDFVLLVIAADEGIMPQTREHLDICSLLGIRTGMVALTKTDMVDEEWLEMVQEEVVAYLEPTFLSGCVIVPVSGRTGEGVAELKKELAALKAGFAAKRRSDLARLPVDRVFTMKGHGTVVTGTLVSGSLQVGEDVQLFPDDRTARVRGLQSHGISVEQAPAGRRTAVNLQGVDVADMQRGQVLARPGTLFPHDSWVVELSLLESSPLPLKHRKEIHFHHGAREVLARIHLLDRDKLMPGETAICQMRFPTPLAGVYGDRVVLRSFSPLRTIAGGRILSPSAHAIKRFSPAVDGLAALTSDSPEEVILGQLGLAGANGVSFAELMTMSDLESKALEKHLGTMAGQQKVALFDKEERRYVSGALVAGLQDSLLAFLADFHARESMKPGMARGEIASSWGRGLPAKLFHLVVERLVKKGDVVADQQVLRLKDHKVSLASDTELVRETLLRAYEKGGIRPPNLKDALEPTGMSPREAAPVLQVLRDQGELVRINEDMYYHAPALEDLKNRVRGFLADHEEMSARDFKDMTDLSRKFIIPVLEFFDKEKLTVRVGDVRHLRKGTSS</sequence>
<dbReference type="FunFam" id="3.40.50.300:FF:001064">
    <property type="entry name" value="Selenocysteine-specific translation elongation factor"/>
    <property type="match status" value="1"/>
</dbReference>
<comment type="function">
    <text evidence="7">Translation factor necessary for the incorporation of selenocysteine into proteins. It probably replaces EF-Tu for the insertion of selenocysteine directed by the UGA codon. SelB binds GTP and GDP.</text>
</comment>
<dbReference type="InterPro" id="IPR015190">
    <property type="entry name" value="Elong_fac_SelB-wing-hlx_typ-2"/>
</dbReference>
<dbReference type="CDD" id="cd03696">
    <property type="entry name" value="SelB_II"/>
    <property type="match status" value="1"/>
</dbReference>
<dbReference type="GO" id="GO:0003924">
    <property type="term" value="F:GTPase activity"/>
    <property type="evidence" value="ECO:0007669"/>
    <property type="project" value="InterPro"/>
</dbReference>
<dbReference type="Pfam" id="PF09107">
    <property type="entry name" value="WHD_3rd_SelB"/>
    <property type="match status" value="1"/>
</dbReference>
<dbReference type="Pfam" id="PF25461">
    <property type="entry name" value="Beta-barrel_SelB"/>
    <property type="match status" value="1"/>
</dbReference>
<protein>
    <recommendedName>
        <fullName evidence="2">Selenocysteine-specific elongation factor</fullName>
    </recommendedName>
    <alternativeName>
        <fullName evidence="8">SelB translation factor</fullName>
    </alternativeName>
</protein>
<proteinExistence type="predicted"/>
<dbReference type="SUPFAM" id="SSF50447">
    <property type="entry name" value="Translation proteins"/>
    <property type="match status" value="1"/>
</dbReference>
<keyword evidence="3" id="KW-0963">Cytoplasm</keyword>
<keyword evidence="5" id="KW-0648">Protein biosynthesis</keyword>
<dbReference type="InterPro" id="IPR000795">
    <property type="entry name" value="T_Tr_GTP-bd_dom"/>
</dbReference>
<dbReference type="InterPro" id="IPR031157">
    <property type="entry name" value="G_TR_CS"/>
</dbReference>
<dbReference type="Gene3D" id="1.10.10.10">
    <property type="entry name" value="Winged helix-like DNA-binding domain superfamily/Winged helix DNA-binding domain"/>
    <property type="match status" value="1"/>
</dbReference>
<dbReference type="InterPro" id="IPR050055">
    <property type="entry name" value="EF-Tu_GTPase"/>
</dbReference>
<dbReference type="SUPFAM" id="SSF50465">
    <property type="entry name" value="EF-Tu/eEF-1alpha/eIF2-gamma C-terminal domain"/>
    <property type="match status" value="1"/>
</dbReference>
<dbReference type="CDD" id="cd04171">
    <property type="entry name" value="SelB"/>
    <property type="match status" value="1"/>
</dbReference>
<dbReference type="RefSeq" id="WP_151149774.1">
    <property type="nucleotide sequence ID" value="NZ_WAIE01000001.1"/>
</dbReference>
<organism evidence="10 11">
    <name type="scientific">Pseudodesulfovibrio senegalensis</name>
    <dbReference type="NCBI Taxonomy" id="1721087"/>
    <lineage>
        <taxon>Bacteria</taxon>
        <taxon>Pseudomonadati</taxon>
        <taxon>Thermodesulfobacteriota</taxon>
        <taxon>Desulfovibrionia</taxon>
        <taxon>Desulfovibrionales</taxon>
        <taxon>Desulfovibrionaceae</taxon>
    </lineage>
</organism>
<dbReference type="AlphaFoldDB" id="A0A6N6N681"/>
<dbReference type="InterPro" id="IPR015191">
    <property type="entry name" value="SelB_WHD4"/>
</dbReference>
<evidence type="ECO:0000256" key="1">
    <source>
        <dbReference type="ARBA" id="ARBA00004496"/>
    </source>
</evidence>
<dbReference type="Gene3D" id="1.10.10.2770">
    <property type="match status" value="1"/>
</dbReference>
<keyword evidence="10" id="KW-0251">Elongation factor</keyword>
<dbReference type="SUPFAM" id="SSF52540">
    <property type="entry name" value="P-loop containing nucleoside triphosphate hydrolases"/>
    <property type="match status" value="1"/>
</dbReference>
<dbReference type="SUPFAM" id="SSF46785">
    <property type="entry name" value="Winged helix' DNA-binding domain"/>
    <property type="match status" value="3"/>
</dbReference>
<gene>
    <name evidence="10" type="primary">selB</name>
    <name evidence="10" type="ORF">F8A88_03870</name>
</gene>
<dbReference type="CDD" id="cd15491">
    <property type="entry name" value="selB_III"/>
    <property type="match status" value="1"/>
</dbReference>
<dbReference type="GO" id="GO:0001514">
    <property type="term" value="P:selenocysteine incorporation"/>
    <property type="evidence" value="ECO:0007669"/>
    <property type="project" value="InterPro"/>
</dbReference>
<evidence type="ECO:0000256" key="6">
    <source>
        <dbReference type="ARBA" id="ARBA00023134"/>
    </source>
</evidence>
<dbReference type="Proteomes" id="UP000438699">
    <property type="component" value="Unassembled WGS sequence"/>
</dbReference>
<accession>A0A6N6N681</accession>
<dbReference type="NCBIfam" id="TIGR00475">
    <property type="entry name" value="selB"/>
    <property type="match status" value="1"/>
</dbReference>
<evidence type="ECO:0000313" key="10">
    <source>
        <dbReference type="EMBL" id="KAB1443403.1"/>
    </source>
</evidence>
<dbReference type="InterPro" id="IPR009000">
    <property type="entry name" value="Transl_B-barrel_sf"/>
</dbReference>
<dbReference type="GO" id="GO:0005829">
    <property type="term" value="C:cytosol"/>
    <property type="evidence" value="ECO:0007669"/>
    <property type="project" value="TreeGrafter"/>
</dbReference>
<dbReference type="GO" id="GO:0003723">
    <property type="term" value="F:RNA binding"/>
    <property type="evidence" value="ECO:0007669"/>
    <property type="project" value="InterPro"/>
</dbReference>
<keyword evidence="11" id="KW-1185">Reference proteome</keyword>
<dbReference type="InterPro" id="IPR009001">
    <property type="entry name" value="Transl_elong_EF1A/Init_IF2_C"/>
</dbReference>
<dbReference type="InterPro" id="IPR004161">
    <property type="entry name" value="EFTu-like_2"/>
</dbReference>
<dbReference type="EMBL" id="WAIE01000001">
    <property type="protein sequence ID" value="KAB1443403.1"/>
    <property type="molecule type" value="Genomic_DNA"/>
</dbReference>
<dbReference type="InterPro" id="IPR036388">
    <property type="entry name" value="WH-like_DNA-bd_sf"/>
</dbReference>
<dbReference type="GO" id="GO:0003746">
    <property type="term" value="F:translation elongation factor activity"/>
    <property type="evidence" value="ECO:0007669"/>
    <property type="project" value="UniProtKB-KW"/>
</dbReference>
<dbReference type="Pfam" id="PF03144">
    <property type="entry name" value="GTP_EFTU_D2"/>
    <property type="match status" value="1"/>
</dbReference>
<evidence type="ECO:0000256" key="8">
    <source>
        <dbReference type="ARBA" id="ARBA00031615"/>
    </source>
</evidence>
<dbReference type="Pfam" id="PF00009">
    <property type="entry name" value="GTP_EFTU"/>
    <property type="match status" value="1"/>
</dbReference>
<dbReference type="PRINTS" id="PR00315">
    <property type="entry name" value="ELONGATNFCT"/>
</dbReference>
<dbReference type="GO" id="GO:0005525">
    <property type="term" value="F:GTP binding"/>
    <property type="evidence" value="ECO:0007669"/>
    <property type="project" value="UniProtKB-KW"/>
</dbReference>
<feature type="domain" description="Tr-type G" evidence="9">
    <location>
        <begin position="1"/>
        <end position="173"/>
    </location>
</feature>
<name>A0A6N6N681_9BACT</name>
<keyword evidence="4" id="KW-0547">Nucleotide-binding</keyword>
<evidence type="ECO:0000256" key="7">
    <source>
        <dbReference type="ARBA" id="ARBA00025526"/>
    </source>
</evidence>
<keyword evidence="6" id="KW-0342">GTP-binding</keyword>
<dbReference type="Pfam" id="PF09106">
    <property type="entry name" value="WHD_2nd_SelB"/>
    <property type="match status" value="1"/>
</dbReference>
<evidence type="ECO:0000313" key="11">
    <source>
        <dbReference type="Proteomes" id="UP000438699"/>
    </source>
</evidence>